<dbReference type="RefSeq" id="WP_107286070.1">
    <property type="nucleotide sequence ID" value="NZ_PYNF01000010.1"/>
</dbReference>
<evidence type="ECO:0000256" key="1">
    <source>
        <dbReference type="ARBA" id="ARBA00022741"/>
    </source>
</evidence>
<dbReference type="PANTHER" id="PTHR34698:SF2">
    <property type="entry name" value="5-OXOPROLINASE SUBUNIT B"/>
    <property type="match status" value="1"/>
</dbReference>
<gene>
    <name evidence="5" type="ORF">C9J27_12830</name>
</gene>
<dbReference type="Gene3D" id="2.40.100.10">
    <property type="entry name" value="Cyclophilin-like"/>
    <property type="match status" value="1"/>
</dbReference>
<evidence type="ECO:0000313" key="6">
    <source>
        <dbReference type="Proteomes" id="UP000241426"/>
    </source>
</evidence>
<evidence type="ECO:0000313" key="5">
    <source>
        <dbReference type="EMBL" id="PSU98148.1"/>
    </source>
</evidence>
<dbReference type="GO" id="GO:0016787">
    <property type="term" value="F:hydrolase activity"/>
    <property type="evidence" value="ECO:0007669"/>
    <property type="project" value="UniProtKB-KW"/>
</dbReference>
<dbReference type="SMART" id="SM00796">
    <property type="entry name" value="AHS1"/>
    <property type="match status" value="1"/>
</dbReference>
<keyword evidence="3" id="KW-0067">ATP-binding</keyword>
<feature type="domain" description="Carboxyltransferase" evidence="4">
    <location>
        <begin position="1"/>
        <end position="203"/>
    </location>
</feature>
<dbReference type="SUPFAM" id="SSF50891">
    <property type="entry name" value="Cyclophilin-like"/>
    <property type="match status" value="1"/>
</dbReference>
<dbReference type="InterPro" id="IPR029000">
    <property type="entry name" value="Cyclophilin-like_dom_sf"/>
</dbReference>
<evidence type="ECO:0000259" key="4">
    <source>
        <dbReference type="SMART" id="SM00796"/>
    </source>
</evidence>
<proteinExistence type="predicted"/>
<dbReference type="GO" id="GO:0005524">
    <property type="term" value="F:ATP binding"/>
    <property type="evidence" value="ECO:0007669"/>
    <property type="project" value="UniProtKB-KW"/>
</dbReference>
<name>A0A2T3KGW5_9GAMM</name>
<dbReference type="SUPFAM" id="SSF160467">
    <property type="entry name" value="PH0987 N-terminal domain-like"/>
    <property type="match status" value="1"/>
</dbReference>
<protein>
    <submittedName>
        <fullName evidence="5">Allophanate hydrolase</fullName>
    </submittedName>
</protein>
<comment type="caution">
    <text evidence="5">The sequence shown here is derived from an EMBL/GenBank/DDBJ whole genome shotgun (WGS) entry which is preliminary data.</text>
</comment>
<keyword evidence="2 5" id="KW-0378">Hydrolase</keyword>
<evidence type="ECO:0000256" key="2">
    <source>
        <dbReference type="ARBA" id="ARBA00022801"/>
    </source>
</evidence>
<dbReference type="InterPro" id="IPR003833">
    <property type="entry name" value="CT_C_D"/>
</dbReference>
<evidence type="ECO:0000256" key="3">
    <source>
        <dbReference type="ARBA" id="ARBA00022840"/>
    </source>
</evidence>
<sequence>MKISLISEGILMVEFSEIISAETTQCIAAFVDYIQQQYAPFIVEVVPSYTKVMLQYKLSQCDFTQLQQISLKWYQGYNIKRQSISAKVHHLEVYYHPEVGPDLQALARLRQLSIEAVIKLHSRQFYDVGAIGFAPGFAFLSAVDEAIAVPRHSTPRQCVPAGSVGIADQQTAIYPQKSPGGWHIIGNCPQSVFEAQSYPQSFFAIGDKVKFDPIGRSRFLELGGVICPVW</sequence>
<dbReference type="NCBIfam" id="TIGR00370">
    <property type="entry name" value="5-oxoprolinase subunit PxpB"/>
    <property type="match status" value="1"/>
</dbReference>
<dbReference type="Pfam" id="PF02682">
    <property type="entry name" value="CT_C_D"/>
    <property type="match status" value="1"/>
</dbReference>
<accession>A0A2T3KGW5</accession>
<dbReference type="EMBL" id="PYNF01000010">
    <property type="protein sequence ID" value="PSU98148.1"/>
    <property type="molecule type" value="Genomic_DNA"/>
</dbReference>
<dbReference type="Proteomes" id="UP000241426">
    <property type="component" value="Unassembled WGS sequence"/>
</dbReference>
<dbReference type="AlphaFoldDB" id="A0A2T3KGW5"/>
<dbReference type="PANTHER" id="PTHR34698">
    <property type="entry name" value="5-OXOPROLINASE SUBUNIT B"/>
    <property type="match status" value="1"/>
</dbReference>
<dbReference type="Gene3D" id="3.30.1360.40">
    <property type="match status" value="1"/>
</dbReference>
<reference evidence="5 6" key="1">
    <citation type="submission" date="2018-01" db="EMBL/GenBank/DDBJ databases">
        <title>Whole genome sequencing of Histamine producing bacteria.</title>
        <authorList>
            <person name="Butler K."/>
        </authorList>
    </citation>
    <scope>NUCLEOTIDE SEQUENCE [LARGE SCALE GENOMIC DNA]</scope>
    <source>
        <strain evidence="5 6">FS-7.2</strain>
    </source>
</reference>
<dbReference type="InterPro" id="IPR010016">
    <property type="entry name" value="PxpB"/>
</dbReference>
<keyword evidence="1" id="KW-0547">Nucleotide-binding</keyword>
<organism evidence="5 6">
    <name type="scientific">Photobacterium kishitanii</name>
    <dbReference type="NCBI Taxonomy" id="318456"/>
    <lineage>
        <taxon>Bacteria</taxon>
        <taxon>Pseudomonadati</taxon>
        <taxon>Pseudomonadota</taxon>
        <taxon>Gammaproteobacteria</taxon>
        <taxon>Vibrionales</taxon>
        <taxon>Vibrionaceae</taxon>
        <taxon>Photobacterium</taxon>
    </lineage>
</organism>